<gene>
    <name evidence="2" type="ORF">C6P45_003820</name>
</gene>
<feature type="compositionally biased region" description="Basic residues" evidence="1">
    <location>
        <begin position="300"/>
        <end position="316"/>
    </location>
</feature>
<dbReference type="EMBL" id="PUHR01000042">
    <property type="protein sequence ID" value="KAG0669384.1"/>
    <property type="molecule type" value="Genomic_DNA"/>
</dbReference>
<feature type="region of interest" description="Disordered" evidence="1">
    <location>
        <begin position="300"/>
        <end position="330"/>
    </location>
</feature>
<dbReference type="AlphaFoldDB" id="A0A9P7BC79"/>
<evidence type="ECO:0000313" key="2">
    <source>
        <dbReference type="EMBL" id="KAG0669384.1"/>
    </source>
</evidence>
<sequence>MDNSKMNFVKEFPEVKQLLQHFLDLQEEYNMEFSTIGTTPETLKIYCNSVGIESNDDTIPFYLIQYNNDKNSFQLWSNGSTWDNVKIFAKLYESFTSATIKKFSHWEKYLLTHENYINSPFRDTMRLSLNKLNIPWKQIDIKIFWDQLHGILTDLNGKKDIDDINILKTLITLTILRCNVIKNEYNLAKDIMQFCHMIEIKRIELSDKISSGTDSELDILQRESSHESVSNMSGSISSVDSENSNGMYTYGKVPIMLKRNSIPFLEPESSANQVVDNFNSHFKLMAEDYELFELKTKFNRRRSTTSTSRRRNKSKKEKISKIRENNRSRI</sequence>
<dbReference type="OrthoDB" id="4070108at2759"/>
<dbReference type="Proteomes" id="UP000750334">
    <property type="component" value="Unassembled WGS sequence"/>
</dbReference>
<protein>
    <submittedName>
        <fullName evidence="2">Uncharacterized protein</fullName>
    </submittedName>
</protein>
<comment type="caution">
    <text evidence="2">The sequence shown here is derived from an EMBL/GenBank/DDBJ whole genome shotgun (WGS) entry which is preliminary data.</text>
</comment>
<organism evidence="2 3">
    <name type="scientific">Maudiozyma exigua</name>
    <name type="common">Yeast</name>
    <name type="synonym">Kazachstania exigua</name>
    <dbReference type="NCBI Taxonomy" id="34358"/>
    <lineage>
        <taxon>Eukaryota</taxon>
        <taxon>Fungi</taxon>
        <taxon>Dikarya</taxon>
        <taxon>Ascomycota</taxon>
        <taxon>Saccharomycotina</taxon>
        <taxon>Saccharomycetes</taxon>
        <taxon>Saccharomycetales</taxon>
        <taxon>Saccharomycetaceae</taxon>
        <taxon>Maudiozyma</taxon>
    </lineage>
</organism>
<reference evidence="2 3" key="1">
    <citation type="submission" date="2020-11" db="EMBL/GenBank/DDBJ databases">
        <title>Kefir isolates.</title>
        <authorList>
            <person name="Marcisauskas S."/>
            <person name="Kim Y."/>
            <person name="Blasche S."/>
        </authorList>
    </citation>
    <scope>NUCLEOTIDE SEQUENCE [LARGE SCALE GENOMIC DNA]</scope>
    <source>
        <strain evidence="2 3">OG2</strain>
    </source>
</reference>
<accession>A0A9P7BC79</accession>
<proteinExistence type="predicted"/>
<evidence type="ECO:0000313" key="3">
    <source>
        <dbReference type="Proteomes" id="UP000750334"/>
    </source>
</evidence>
<evidence type="ECO:0000256" key="1">
    <source>
        <dbReference type="SAM" id="MobiDB-lite"/>
    </source>
</evidence>
<name>A0A9P7BC79_MAUEX</name>
<keyword evidence="3" id="KW-1185">Reference proteome</keyword>
<feature type="compositionally biased region" description="Basic and acidic residues" evidence="1">
    <location>
        <begin position="317"/>
        <end position="330"/>
    </location>
</feature>